<dbReference type="STRING" id="1296121.A0A1A6A3I5"/>
<dbReference type="PRINTS" id="PR00081">
    <property type="entry name" value="GDHRDH"/>
</dbReference>
<evidence type="ECO:0000313" key="6">
    <source>
        <dbReference type="EMBL" id="OBR84619.1"/>
    </source>
</evidence>
<sequence>MANSEILHSKAVAVITGAGSGIGLAAALKYAKYGMSLYLADIDEEAIKAAVQKVKGVEGVGEVFGSKTDVSKVQDVVELRDKVLEEFGEIHILMANAGISRPTPAFSLNTPLNDLQDNWHSVLNTNFFGVLNVCQAFAPIMARQENASAVIVTGSKQGITCPPGNAGYNVSKAGVKTFTEQLAHELRNVPDSRCSAHLFVPGWVHTGLTGAKNGGPKPAGAWTPEQTVDYMVEKVFELGDFYVICPDNEASGVLDKARIQWNLDDILQNRPALSRWHPNCKLDRLSTCRSFVHSNSADLASDIRKLGNSLHNTTDQARFDDFIAAKQGLSAAARSRSRGRRAPGSQESGFPTEADISRF</sequence>
<dbReference type="InterPro" id="IPR020904">
    <property type="entry name" value="Sc_DH/Rdtase_CS"/>
</dbReference>
<dbReference type="PRINTS" id="PR00080">
    <property type="entry name" value="SDRFAMILY"/>
</dbReference>
<proteinExistence type="inferred from homology"/>
<dbReference type="GO" id="GO:0050664">
    <property type="term" value="F:oxidoreductase activity, acting on NAD(P)H, oxygen as acceptor"/>
    <property type="evidence" value="ECO:0007669"/>
    <property type="project" value="TreeGrafter"/>
</dbReference>
<dbReference type="OrthoDB" id="5307821at2759"/>
<comment type="similarity">
    <text evidence="1 4">Belongs to the short-chain dehydrogenases/reductases (SDR) family.</text>
</comment>
<dbReference type="PANTHER" id="PTHR43008:SF7">
    <property type="entry name" value="SHORT CHAIN DEHYDROGENASE_REDUCTASE (AFU_ORTHOLOGUE AFUA_2G00830)"/>
    <property type="match status" value="1"/>
</dbReference>
<reference evidence="6" key="1">
    <citation type="submission" date="2013-07" db="EMBL/GenBank/DDBJ databases">
        <title>The Genome Sequence of Cryptococcus dejecticola CBS10117.</title>
        <authorList>
            <consortium name="The Broad Institute Genome Sequencing Platform"/>
            <person name="Cuomo C."/>
            <person name="Litvintseva A."/>
            <person name="Chen Y."/>
            <person name="Heitman J."/>
            <person name="Sun S."/>
            <person name="Springer D."/>
            <person name="Dromer F."/>
            <person name="Young S.K."/>
            <person name="Zeng Q."/>
            <person name="Gargeya S."/>
            <person name="Fitzgerald M."/>
            <person name="Abouelleil A."/>
            <person name="Alvarado L."/>
            <person name="Berlin A.M."/>
            <person name="Chapman S.B."/>
            <person name="Dewar J."/>
            <person name="Goldberg J."/>
            <person name="Griggs A."/>
            <person name="Gujja S."/>
            <person name="Hansen M."/>
            <person name="Howarth C."/>
            <person name="Imamovic A."/>
            <person name="Larimer J."/>
            <person name="McCowan C."/>
            <person name="Murphy C."/>
            <person name="Pearson M."/>
            <person name="Priest M."/>
            <person name="Roberts A."/>
            <person name="Saif S."/>
            <person name="Shea T."/>
            <person name="Sykes S."/>
            <person name="Wortman J."/>
            <person name="Nusbaum C."/>
            <person name="Birren B."/>
        </authorList>
    </citation>
    <scope>NUCLEOTIDE SEQUENCE [LARGE SCALE GENOMIC DNA]</scope>
    <source>
        <strain evidence="6">CBS 10117</strain>
    </source>
</reference>
<accession>A0A1A6A3I5</accession>
<dbReference type="PROSITE" id="PS00061">
    <property type="entry name" value="ADH_SHORT"/>
    <property type="match status" value="1"/>
</dbReference>
<dbReference type="CDD" id="cd05233">
    <property type="entry name" value="SDR_c"/>
    <property type="match status" value="1"/>
</dbReference>
<dbReference type="InterPro" id="IPR002347">
    <property type="entry name" value="SDR_fam"/>
</dbReference>
<dbReference type="GO" id="GO:0016616">
    <property type="term" value="F:oxidoreductase activity, acting on the CH-OH group of donors, NAD or NADP as acceptor"/>
    <property type="evidence" value="ECO:0007669"/>
    <property type="project" value="UniProtKB-ARBA"/>
</dbReference>
<evidence type="ECO:0000256" key="3">
    <source>
        <dbReference type="ARBA" id="ARBA00023002"/>
    </source>
</evidence>
<evidence type="ECO:0000256" key="5">
    <source>
        <dbReference type="SAM" id="MobiDB-lite"/>
    </source>
</evidence>
<dbReference type="Pfam" id="PF00106">
    <property type="entry name" value="adh_short"/>
    <property type="match status" value="1"/>
</dbReference>
<dbReference type="Gene3D" id="3.40.50.720">
    <property type="entry name" value="NAD(P)-binding Rossmann-like Domain"/>
    <property type="match status" value="1"/>
</dbReference>
<dbReference type="SUPFAM" id="SSF51735">
    <property type="entry name" value="NAD(P)-binding Rossmann-fold domains"/>
    <property type="match status" value="1"/>
</dbReference>
<dbReference type="VEuPathDB" id="FungiDB:I303_05478"/>
<dbReference type="EMBL" id="KI894032">
    <property type="protein sequence ID" value="OBR84619.1"/>
    <property type="molecule type" value="Genomic_DNA"/>
</dbReference>
<evidence type="ECO:0000256" key="4">
    <source>
        <dbReference type="RuleBase" id="RU000363"/>
    </source>
</evidence>
<keyword evidence="3" id="KW-0560">Oxidoreductase</keyword>
<feature type="region of interest" description="Disordered" evidence="5">
    <location>
        <begin position="332"/>
        <end position="359"/>
    </location>
</feature>
<dbReference type="InterPro" id="IPR036291">
    <property type="entry name" value="NAD(P)-bd_dom_sf"/>
</dbReference>
<dbReference type="AlphaFoldDB" id="A0A1A6A3I5"/>
<organism evidence="6">
    <name type="scientific">Kwoniella dejecticola CBS 10117</name>
    <dbReference type="NCBI Taxonomy" id="1296121"/>
    <lineage>
        <taxon>Eukaryota</taxon>
        <taxon>Fungi</taxon>
        <taxon>Dikarya</taxon>
        <taxon>Basidiomycota</taxon>
        <taxon>Agaricomycotina</taxon>
        <taxon>Tremellomycetes</taxon>
        <taxon>Tremellales</taxon>
        <taxon>Cryptococcaceae</taxon>
        <taxon>Kwoniella</taxon>
    </lineage>
</organism>
<evidence type="ECO:0000256" key="1">
    <source>
        <dbReference type="ARBA" id="ARBA00006484"/>
    </source>
</evidence>
<evidence type="ECO:0000256" key="2">
    <source>
        <dbReference type="ARBA" id="ARBA00022857"/>
    </source>
</evidence>
<dbReference type="PANTHER" id="PTHR43008">
    <property type="entry name" value="BENZIL REDUCTASE"/>
    <property type="match status" value="1"/>
</dbReference>
<name>A0A1A6A3I5_9TREE</name>
<dbReference type="FunFam" id="3.40.50.720:FF:000439">
    <property type="entry name" value="Short chain dehydrogenase/reductase (AFU_orthologue AFUA_2G00830)"/>
    <property type="match status" value="1"/>
</dbReference>
<protein>
    <submittedName>
        <fullName evidence="6">Short-chain dehydrogenase/reductase SDR</fullName>
    </submittedName>
</protein>
<gene>
    <name evidence="6" type="ORF">I303_05478</name>
</gene>
<keyword evidence="2" id="KW-0521">NADP</keyword>